<feature type="chain" id="PRO_5032991069" description="Phytocyanin domain-containing protein" evidence="10">
    <location>
        <begin position="32"/>
        <end position="222"/>
    </location>
</feature>
<comment type="similarity">
    <text evidence="8">Belongs to the early nodulin-like (ENODL) family.</text>
</comment>
<keyword evidence="3 10" id="KW-0732">Signal</keyword>
<reference evidence="12" key="1">
    <citation type="submission" date="2020-07" db="EMBL/GenBank/DDBJ databases">
        <title>Genome sequence and genetic diversity analysis of an under-domesticated orphan crop, white fonio (Digitaria exilis).</title>
        <authorList>
            <person name="Bennetzen J.L."/>
            <person name="Chen S."/>
            <person name="Ma X."/>
            <person name="Wang X."/>
            <person name="Yssel A.E.J."/>
            <person name="Chaluvadi S.R."/>
            <person name="Johnson M."/>
            <person name="Gangashetty P."/>
            <person name="Hamidou F."/>
            <person name="Sanogo M.D."/>
            <person name="Zwaenepoel A."/>
            <person name="Wallace J."/>
            <person name="Van De Peer Y."/>
            <person name="Van Deynze A."/>
        </authorList>
    </citation>
    <scope>NUCLEOTIDE SEQUENCE</scope>
    <source>
        <tissue evidence="12">Leaves</tissue>
    </source>
</reference>
<accession>A0A835FGT3</accession>
<evidence type="ECO:0000256" key="9">
    <source>
        <dbReference type="ARBA" id="ARBA00037868"/>
    </source>
</evidence>
<comment type="subcellular location">
    <subcellularLocation>
        <location evidence="9">Endomembrane system</location>
        <topology evidence="9">Lipid-anchor</topology>
    </subcellularLocation>
    <subcellularLocation>
        <location evidence="1">Membrane</location>
        <topology evidence="1">Lipid-anchor</topology>
        <topology evidence="1">GPI-anchor</topology>
    </subcellularLocation>
</comment>
<dbReference type="GO" id="GO:0009055">
    <property type="term" value="F:electron transfer activity"/>
    <property type="evidence" value="ECO:0007669"/>
    <property type="project" value="InterPro"/>
</dbReference>
<feature type="domain" description="Phytocyanin" evidence="11">
    <location>
        <begin position="32"/>
        <end position="135"/>
    </location>
</feature>
<dbReference type="SUPFAM" id="SSF49503">
    <property type="entry name" value="Cupredoxins"/>
    <property type="match status" value="1"/>
</dbReference>
<keyword evidence="6" id="KW-0325">Glycoprotein</keyword>
<feature type="signal peptide" evidence="10">
    <location>
        <begin position="1"/>
        <end position="31"/>
    </location>
</feature>
<protein>
    <recommendedName>
        <fullName evidence="11">Phytocyanin domain-containing protein</fullName>
    </recommendedName>
</protein>
<keyword evidence="2" id="KW-0336">GPI-anchor</keyword>
<dbReference type="EMBL" id="JACEFO010000967">
    <property type="protein sequence ID" value="KAF8751438.1"/>
    <property type="molecule type" value="Genomic_DNA"/>
</dbReference>
<organism evidence="12 13">
    <name type="scientific">Digitaria exilis</name>
    <dbReference type="NCBI Taxonomy" id="1010633"/>
    <lineage>
        <taxon>Eukaryota</taxon>
        <taxon>Viridiplantae</taxon>
        <taxon>Streptophyta</taxon>
        <taxon>Embryophyta</taxon>
        <taxon>Tracheophyta</taxon>
        <taxon>Spermatophyta</taxon>
        <taxon>Magnoliopsida</taxon>
        <taxon>Liliopsida</taxon>
        <taxon>Poales</taxon>
        <taxon>Poaceae</taxon>
        <taxon>PACMAD clade</taxon>
        <taxon>Panicoideae</taxon>
        <taxon>Panicodae</taxon>
        <taxon>Paniceae</taxon>
        <taxon>Anthephorinae</taxon>
        <taxon>Digitaria</taxon>
    </lineage>
</organism>
<gene>
    <name evidence="12" type="ORF">HU200_012114</name>
</gene>
<evidence type="ECO:0000313" key="13">
    <source>
        <dbReference type="Proteomes" id="UP000636709"/>
    </source>
</evidence>
<evidence type="ECO:0000256" key="1">
    <source>
        <dbReference type="ARBA" id="ARBA00004589"/>
    </source>
</evidence>
<dbReference type="OrthoDB" id="2015640at2759"/>
<sequence>MEASWSSAWSSAAAWLVFLVGLAAVASSSEAYVFYAGGRDGWVHDPTESYNHWAGRNRFQVNDTIVFTHEEGVSSVLLVSEQDFDTCNTRSPVRRLEAVDGSSVFRFDRSGPFFFISSDEYRCQKGQKLYVIVMAVRPARPPIAAVAPAPDSSQWAAFPPAGAMAPEYAHAPGMNTFGKEGTSRSGSMGAPPPTAGAPRLVDGAIIGSVAGILGALVLCAVL</sequence>
<dbReference type="Pfam" id="PF02298">
    <property type="entry name" value="Cu_bind_like"/>
    <property type="match status" value="1"/>
</dbReference>
<keyword evidence="5" id="KW-1015">Disulfide bond</keyword>
<dbReference type="Gene3D" id="2.60.40.420">
    <property type="entry name" value="Cupredoxins - blue copper proteins"/>
    <property type="match status" value="1"/>
</dbReference>
<dbReference type="FunFam" id="2.60.40.420:FF:000010">
    <property type="entry name" value="Early nodulin-like protein 1"/>
    <property type="match status" value="1"/>
</dbReference>
<keyword evidence="13" id="KW-1185">Reference proteome</keyword>
<evidence type="ECO:0000256" key="8">
    <source>
        <dbReference type="ARBA" id="ARBA00035011"/>
    </source>
</evidence>
<evidence type="ECO:0000256" key="3">
    <source>
        <dbReference type="ARBA" id="ARBA00022729"/>
    </source>
</evidence>
<dbReference type="PANTHER" id="PTHR33021:SF435">
    <property type="entry name" value="EARLY NODULIN-LIKE PROTEIN 1"/>
    <property type="match status" value="1"/>
</dbReference>
<dbReference type="Gramene" id="Dexi5A01G0026870.1">
    <property type="protein sequence ID" value="Dexi5A01G0026870.1:cds"/>
    <property type="gene ID" value="Dexi5A01G0026870"/>
</dbReference>
<evidence type="ECO:0000256" key="5">
    <source>
        <dbReference type="ARBA" id="ARBA00023157"/>
    </source>
</evidence>
<evidence type="ECO:0000313" key="12">
    <source>
        <dbReference type="EMBL" id="KAF8751438.1"/>
    </source>
</evidence>
<dbReference type="GO" id="GO:0012505">
    <property type="term" value="C:endomembrane system"/>
    <property type="evidence" value="ECO:0007669"/>
    <property type="project" value="UniProtKB-SubCell"/>
</dbReference>
<dbReference type="InterPro" id="IPR003245">
    <property type="entry name" value="Phytocyanin_dom"/>
</dbReference>
<dbReference type="InterPro" id="IPR039391">
    <property type="entry name" value="Phytocyanin-like"/>
</dbReference>
<dbReference type="InterPro" id="IPR041846">
    <property type="entry name" value="ENL_dom"/>
</dbReference>
<name>A0A835FGT3_9POAL</name>
<dbReference type="PROSITE" id="PS51485">
    <property type="entry name" value="PHYTOCYANIN"/>
    <property type="match status" value="1"/>
</dbReference>
<evidence type="ECO:0000259" key="11">
    <source>
        <dbReference type="PROSITE" id="PS51485"/>
    </source>
</evidence>
<dbReference type="GO" id="GO:0005886">
    <property type="term" value="C:plasma membrane"/>
    <property type="evidence" value="ECO:0007669"/>
    <property type="project" value="TreeGrafter"/>
</dbReference>
<proteinExistence type="inferred from homology"/>
<keyword evidence="7" id="KW-0449">Lipoprotein</keyword>
<dbReference type="InterPro" id="IPR008972">
    <property type="entry name" value="Cupredoxin"/>
</dbReference>
<evidence type="ECO:0000256" key="7">
    <source>
        <dbReference type="ARBA" id="ARBA00023288"/>
    </source>
</evidence>
<evidence type="ECO:0000256" key="10">
    <source>
        <dbReference type="SAM" id="SignalP"/>
    </source>
</evidence>
<dbReference type="Proteomes" id="UP000636709">
    <property type="component" value="Unassembled WGS sequence"/>
</dbReference>
<dbReference type="PANTHER" id="PTHR33021">
    <property type="entry name" value="BLUE COPPER PROTEIN"/>
    <property type="match status" value="1"/>
</dbReference>
<evidence type="ECO:0000256" key="6">
    <source>
        <dbReference type="ARBA" id="ARBA00023180"/>
    </source>
</evidence>
<evidence type="ECO:0000256" key="2">
    <source>
        <dbReference type="ARBA" id="ARBA00022622"/>
    </source>
</evidence>
<evidence type="ECO:0000256" key="4">
    <source>
        <dbReference type="ARBA" id="ARBA00023136"/>
    </source>
</evidence>
<comment type="caution">
    <text evidence="12">The sequence shown here is derived from an EMBL/GenBank/DDBJ whole genome shotgun (WGS) entry which is preliminary data.</text>
</comment>
<dbReference type="CDD" id="cd11019">
    <property type="entry name" value="OsENODL1_like"/>
    <property type="match status" value="1"/>
</dbReference>
<dbReference type="GO" id="GO:0098552">
    <property type="term" value="C:side of membrane"/>
    <property type="evidence" value="ECO:0007669"/>
    <property type="project" value="UniProtKB-KW"/>
</dbReference>
<keyword evidence="4" id="KW-0472">Membrane</keyword>
<dbReference type="AlphaFoldDB" id="A0A835FGT3"/>